<keyword evidence="2" id="KW-1185">Reference proteome</keyword>
<organism evidence="1 2">
    <name type="scientific">Corynebacterium deserti GIMN1.010</name>
    <dbReference type="NCBI Taxonomy" id="931089"/>
    <lineage>
        <taxon>Bacteria</taxon>
        <taxon>Bacillati</taxon>
        <taxon>Actinomycetota</taxon>
        <taxon>Actinomycetes</taxon>
        <taxon>Mycobacteriales</taxon>
        <taxon>Corynebacteriaceae</taxon>
        <taxon>Corynebacterium</taxon>
    </lineage>
</organism>
<dbReference type="EMBL" id="CP009222">
    <property type="protein sequence ID" value="ALC07194.1"/>
    <property type="molecule type" value="Genomic_DNA"/>
</dbReference>
<evidence type="ECO:0000313" key="1">
    <source>
        <dbReference type="EMBL" id="ALC07194.1"/>
    </source>
</evidence>
<gene>
    <name evidence="1" type="ORF">CDES_14420</name>
</gene>
<dbReference type="AlphaFoldDB" id="A0A0M5IPU5"/>
<name>A0A0M5IPU5_9CORY</name>
<geneLocation type="plasmid" evidence="1 2">
    <name>pCdes2</name>
</geneLocation>
<accession>A0A0M5IPU5</accession>
<dbReference type="Proteomes" id="UP000068067">
    <property type="component" value="Plasmid pCdes2"/>
</dbReference>
<sequence length="63" mass="6811">MSRWVGSGWATRTPAGVLDRPFEGKLIDVLSPGCPPGDSEVRQGCKPGGLHAFIRFSTRVTRV</sequence>
<evidence type="ECO:0000313" key="2">
    <source>
        <dbReference type="Proteomes" id="UP000068067"/>
    </source>
</evidence>
<reference evidence="1 2" key="1">
    <citation type="submission" date="2014-08" db="EMBL/GenBank/DDBJ databases">
        <title>Complete genome sequence of Corynebacterium deserti GIMN1.010 (=DSM 45689), isolated from desert sand in western China.</title>
        <authorList>
            <person name="Ruckert C."/>
            <person name="Albersmeier A."/>
            <person name="Kalinowski J."/>
        </authorList>
    </citation>
    <scope>NUCLEOTIDE SEQUENCE [LARGE SCALE GENOMIC DNA]</scope>
    <source>
        <strain evidence="1 2">GIMN1.010</strain>
        <plasmid evidence="1 2">pCdes2</plasmid>
    </source>
</reference>
<protein>
    <submittedName>
        <fullName evidence="1">Uncharacterized protein</fullName>
    </submittedName>
</protein>
<keyword evidence="1" id="KW-0614">Plasmid</keyword>
<dbReference type="KEGG" id="cdx:CDES_14420"/>
<proteinExistence type="predicted"/>